<dbReference type="GO" id="GO:0008770">
    <property type="term" value="F:[acyl-carrier-protein] phosphodiesterase activity"/>
    <property type="evidence" value="ECO:0007669"/>
    <property type="project" value="InterPro"/>
</dbReference>
<dbReference type="PANTHER" id="PTHR38764">
    <property type="entry name" value="ACYL CARRIER PROTEIN PHOSPHODIESTERASE"/>
    <property type="match status" value="1"/>
</dbReference>
<evidence type="ECO:0000256" key="1">
    <source>
        <dbReference type="ARBA" id="ARBA00022516"/>
    </source>
</evidence>
<dbReference type="Proteomes" id="UP000503447">
    <property type="component" value="Chromosome"/>
</dbReference>
<dbReference type="KEGG" id="ftj:FTUN_8325"/>
<name>A0A6M5Z635_9BACT</name>
<proteinExistence type="predicted"/>
<organism evidence="4 5">
    <name type="scientific">Frigoriglobus tundricola</name>
    <dbReference type="NCBI Taxonomy" id="2774151"/>
    <lineage>
        <taxon>Bacteria</taxon>
        <taxon>Pseudomonadati</taxon>
        <taxon>Planctomycetota</taxon>
        <taxon>Planctomycetia</taxon>
        <taxon>Gemmatales</taxon>
        <taxon>Gemmataceae</taxon>
        <taxon>Frigoriglobus</taxon>
    </lineage>
</organism>
<evidence type="ECO:0000313" key="5">
    <source>
        <dbReference type="Proteomes" id="UP000503447"/>
    </source>
</evidence>
<dbReference type="AlphaFoldDB" id="A0A6M5Z635"/>
<reference evidence="5" key="1">
    <citation type="submission" date="2020-05" db="EMBL/GenBank/DDBJ databases">
        <title>Frigoriglobus tundricola gen. nov., sp. nov., a psychrotolerant cellulolytic planctomycete of the family Gemmataceae with two divergent copies of 16S rRNA gene.</title>
        <authorList>
            <person name="Kulichevskaya I.S."/>
            <person name="Ivanova A.A."/>
            <person name="Naumoff D.G."/>
            <person name="Beletsky A.V."/>
            <person name="Rijpstra W.I.C."/>
            <person name="Sinninghe Damste J.S."/>
            <person name="Mardanov A.V."/>
            <person name="Ravin N.V."/>
            <person name="Dedysh S.N."/>
        </authorList>
    </citation>
    <scope>NUCLEOTIDE SEQUENCE [LARGE SCALE GENOMIC DNA]</scope>
    <source>
        <strain evidence="5">PL17</strain>
    </source>
</reference>
<protein>
    <recommendedName>
        <fullName evidence="6">Acyl carrier protein phosphodiesterase</fullName>
    </recommendedName>
</protein>
<evidence type="ECO:0000313" key="4">
    <source>
        <dbReference type="EMBL" id="QJX00693.1"/>
    </source>
</evidence>
<keyword evidence="5" id="KW-1185">Reference proteome</keyword>
<dbReference type="EMBL" id="CP053452">
    <property type="protein sequence ID" value="QJX00693.1"/>
    <property type="molecule type" value="Genomic_DNA"/>
</dbReference>
<evidence type="ECO:0000256" key="2">
    <source>
        <dbReference type="ARBA" id="ARBA00022801"/>
    </source>
</evidence>
<keyword evidence="3" id="KW-0443">Lipid metabolism</keyword>
<dbReference type="GO" id="GO:0006633">
    <property type="term" value="P:fatty acid biosynthetic process"/>
    <property type="evidence" value="ECO:0007669"/>
    <property type="project" value="InterPro"/>
</dbReference>
<dbReference type="PANTHER" id="PTHR38764:SF1">
    <property type="entry name" value="ACYL CARRIER PROTEIN PHOSPHODIESTERASE"/>
    <property type="match status" value="1"/>
</dbReference>
<keyword evidence="2" id="KW-0378">Hydrolase</keyword>
<keyword evidence="1" id="KW-0444">Lipid biosynthesis</keyword>
<dbReference type="InterPro" id="IPR007431">
    <property type="entry name" value="ACP_PD"/>
</dbReference>
<dbReference type="Pfam" id="PF04336">
    <property type="entry name" value="ACP_PD"/>
    <property type="match status" value="1"/>
</dbReference>
<accession>A0A6M5Z635</accession>
<gene>
    <name evidence="4" type="ORF">FTUN_8325</name>
</gene>
<evidence type="ECO:0000256" key="3">
    <source>
        <dbReference type="ARBA" id="ARBA00023098"/>
    </source>
</evidence>
<evidence type="ECO:0008006" key="6">
    <source>
        <dbReference type="Google" id="ProtNLM"/>
    </source>
</evidence>
<sequence>MDSVNFLAHLHLADGDAGDMTGGVAADFVRYPDLHRLTPDVLRGVMLHRHIDGFTDRHPVTLRSISRVARTMGWFGGIVIDIYYDHILARDWLRYSAEPLAAFAARSYRVLEDGHGQLPEDARDFIRKFIDQDRLNRYASRDGIEDTLARVSKVIAKRIPNRAIPLTDAMPRLIECDAELAADFHAFYPELIAFVIQHKSERPV</sequence>